<sequence length="546" mass="62262">MDLYEMRSALNQGKSIYDLNLRVTFYARVSTEKEEQLHSLAAQVQYYTDYIIKCPSWTLVDGYVDEGISGTSAGKRESFLKMVGDAKHGKFDFIVTKEISRFSRNTLDSIRYTQELLQCGVGVLFQSDNINTLMPDAELRLTIMSSIAQDEVRKISERVKFGFRRAIESGVVLGNSKIWGYEKQDGKLVIQEQEAELVRLIFDLYANRQMGIRAIAGHLTDLGYQNTRGRPFSFSTIRGILSNPKYKGYYCGGKSCKYDYKLSQRKYLEPADWVMYKDEQSVPPIVSEELWDRANQLLSARAQARRSPEHSGYQNRYPYSGKIICARHHIPYYHAVRSSKSGSRELWQCQEYARKGRSGCTSPALYTSELDDIIRQTLDALPLSKAELAMELMQIYASTDHSAKRNASIAKCKAAMDVLHRRKDRLLDLNIEGRISDQEFALRNERFNQEIEAWSAQQSALEESSCLESDVLSGDALQQAILYEMDFAHGFEAGVLFELLDRIEVSPAQSPYVACAKVMVKPVHQSQEYLVRRRSGKSSVCSIQYI</sequence>
<evidence type="ECO:0000259" key="2">
    <source>
        <dbReference type="PROSITE" id="PS51737"/>
    </source>
</evidence>
<dbReference type="SMART" id="SM00857">
    <property type="entry name" value="Resolvase"/>
    <property type="match status" value="1"/>
</dbReference>
<dbReference type="Gene3D" id="3.40.50.1390">
    <property type="entry name" value="Resolvase, N-terminal catalytic domain"/>
    <property type="match status" value="1"/>
</dbReference>
<gene>
    <name evidence="3" type="ORF">WMO45_01325</name>
</gene>
<proteinExistence type="predicted"/>
<dbReference type="PANTHER" id="PTHR30461:SF23">
    <property type="entry name" value="DNA RECOMBINASE-RELATED"/>
    <property type="match status" value="1"/>
</dbReference>
<comment type="caution">
    <text evidence="3">The sequence shown here is derived from an EMBL/GenBank/DDBJ whole genome shotgun (WGS) entry which is preliminary data.</text>
</comment>
<dbReference type="Pfam" id="PF13408">
    <property type="entry name" value="Zn_ribbon_recom"/>
    <property type="match status" value="1"/>
</dbReference>
<dbReference type="InterPro" id="IPR038109">
    <property type="entry name" value="DNA_bind_recomb_sf"/>
</dbReference>
<dbReference type="PANTHER" id="PTHR30461">
    <property type="entry name" value="DNA-INVERTASE FROM LAMBDOID PROPHAGE"/>
    <property type="match status" value="1"/>
</dbReference>
<reference evidence="3 4" key="1">
    <citation type="submission" date="2024-03" db="EMBL/GenBank/DDBJ databases">
        <title>Human intestinal bacterial collection.</title>
        <authorList>
            <person name="Pauvert C."/>
            <person name="Hitch T.C.A."/>
            <person name="Clavel T."/>
        </authorList>
    </citation>
    <scope>NUCLEOTIDE SEQUENCE [LARGE SCALE GENOMIC DNA]</scope>
    <source>
        <strain evidence="3 4">CLA-AP-H34</strain>
    </source>
</reference>
<dbReference type="Gene3D" id="3.90.1750.20">
    <property type="entry name" value="Putative Large Serine Recombinase, Chain B, Domain 2"/>
    <property type="match status" value="1"/>
</dbReference>
<dbReference type="InterPro" id="IPR050639">
    <property type="entry name" value="SSR_resolvase"/>
</dbReference>
<dbReference type="PROSITE" id="PS51736">
    <property type="entry name" value="RECOMBINASES_3"/>
    <property type="match status" value="1"/>
</dbReference>
<protein>
    <submittedName>
        <fullName evidence="3">Recombinase family protein</fullName>
    </submittedName>
</protein>
<dbReference type="Pfam" id="PF00239">
    <property type="entry name" value="Resolvase"/>
    <property type="match status" value="1"/>
</dbReference>
<evidence type="ECO:0000313" key="4">
    <source>
        <dbReference type="Proteomes" id="UP001440599"/>
    </source>
</evidence>
<dbReference type="Pfam" id="PF07508">
    <property type="entry name" value="Recombinase"/>
    <property type="match status" value="1"/>
</dbReference>
<dbReference type="CDD" id="cd00338">
    <property type="entry name" value="Ser_Recombinase"/>
    <property type="match status" value="1"/>
</dbReference>
<accession>A0ABV1EKN9</accession>
<dbReference type="EMBL" id="JBBMFT010000001">
    <property type="protein sequence ID" value="MEQ2455148.1"/>
    <property type="molecule type" value="Genomic_DNA"/>
</dbReference>
<name>A0ABV1EKN9_9FIRM</name>
<dbReference type="Proteomes" id="UP001440599">
    <property type="component" value="Unassembled WGS sequence"/>
</dbReference>
<dbReference type="InterPro" id="IPR006119">
    <property type="entry name" value="Resolv_N"/>
</dbReference>
<feature type="domain" description="Recombinase" evidence="2">
    <location>
        <begin position="178"/>
        <end position="304"/>
    </location>
</feature>
<dbReference type="SUPFAM" id="SSF53041">
    <property type="entry name" value="Resolvase-like"/>
    <property type="match status" value="1"/>
</dbReference>
<feature type="domain" description="Resolvase/invertase-type recombinase catalytic" evidence="1">
    <location>
        <begin position="22"/>
        <end position="170"/>
    </location>
</feature>
<dbReference type="InterPro" id="IPR011109">
    <property type="entry name" value="DNA_bind_recombinase_dom"/>
</dbReference>
<dbReference type="PROSITE" id="PS51737">
    <property type="entry name" value="RECOMBINASE_DNA_BIND"/>
    <property type="match status" value="1"/>
</dbReference>
<keyword evidence="4" id="KW-1185">Reference proteome</keyword>
<organism evidence="3 4">
    <name type="scientific">Flavonifractor hominis</name>
    <dbReference type="NCBI Taxonomy" id="3133178"/>
    <lineage>
        <taxon>Bacteria</taxon>
        <taxon>Bacillati</taxon>
        <taxon>Bacillota</taxon>
        <taxon>Clostridia</taxon>
        <taxon>Eubacteriales</taxon>
        <taxon>Oscillospiraceae</taxon>
        <taxon>Flavonifractor</taxon>
    </lineage>
</organism>
<dbReference type="InterPro" id="IPR036162">
    <property type="entry name" value="Resolvase-like_N_sf"/>
</dbReference>
<dbReference type="RefSeq" id="WP_349138830.1">
    <property type="nucleotide sequence ID" value="NZ_JBBMFT010000001.1"/>
</dbReference>
<dbReference type="InterPro" id="IPR025827">
    <property type="entry name" value="Zn_ribbon_recom_dom"/>
</dbReference>
<evidence type="ECO:0000313" key="3">
    <source>
        <dbReference type="EMBL" id="MEQ2455148.1"/>
    </source>
</evidence>
<evidence type="ECO:0000259" key="1">
    <source>
        <dbReference type="PROSITE" id="PS51736"/>
    </source>
</evidence>